<feature type="transmembrane region" description="Helical" evidence="7">
    <location>
        <begin position="99"/>
        <end position="120"/>
    </location>
</feature>
<keyword evidence="4" id="KW-0201">Cytochrome c-type biogenesis</keyword>
<evidence type="ECO:0000256" key="4">
    <source>
        <dbReference type="ARBA" id="ARBA00022748"/>
    </source>
</evidence>
<evidence type="ECO:0000256" key="6">
    <source>
        <dbReference type="ARBA" id="ARBA00023136"/>
    </source>
</evidence>
<evidence type="ECO:0000313" key="10">
    <source>
        <dbReference type="Proteomes" id="UP000297693"/>
    </source>
</evidence>
<dbReference type="GO" id="GO:0005886">
    <property type="term" value="C:plasma membrane"/>
    <property type="evidence" value="ECO:0007669"/>
    <property type="project" value="UniProtKB-SubCell"/>
</dbReference>
<keyword evidence="6 7" id="KW-0472">Membrane</keyword>
<dbReference type="Gene3D" id="3.40.30.10">
    <property type="entry name" value="Glutaredoxin"/>
    <property type="match status" value="1"/>
</dbReference>
<feature type="transmembrane region" description="Helical" evidence="7">
    <location>
        <begin position="240"/>
        <end position="260"/>
    </location>
</feature>
<dbReference type="GO" id="GO:0015035">
    <property type="term" value="F:protein-disulfide reductase activity"/>
    <property type="evidence" value="ECO:0007669"/>
    <property type="project" value="TreeGrafter"/>
</dbReference>
<protein>
    <submittedName>
        <fullName evidence="9">Protein-disulfide reductase</fullName>
    </submittedName>
</protein>
<dbReference type="SUPFAM" id="SSF52833">
    <property type="entry name" value="Thioredoxin-like"/>
    <property type="match status" value="1"/>
</dbReference>
<sequence length="427" mass="47467">MFTQLQSYIEMQVGGSAFHPFIFLLLVLGGLLASLLPCVYPLYPITAGILKARTNSVKWLHPVVYYFGLAFMYLLFGVIAGFTGGVFNTVLRYPETNIVLAYILFVLALSTAELLHLPIFGQKSANEQSSSLSGSFFLGMGAGLLSSPCVGPVVVSILLQVIATSDGVIGFFPILSTALKMFAFGLGVGLPFLGIGVFGLSLPKSGKWMRYVQIVLSLLILYFSYSYLAKAGESFEWSEFTSLKLFILWLALVAVCFFYQEHSSFISIQMKKALSLATIVLIAVIMTSVLKTGNDLTLEQAKLSDESEQIGNLKWYRNQEFVLKKAKLDGKPIFIDFYADWCTNCKEFQKLTLSDSKLNQTLKEEAILWKVEDTDAIFDTFAADSRYPELKIGLPFFLVLDKNGELIFKTNDYLAIQEMTRAIQSAK</sequence>
<dbReference type="InterPro" id="IPR036249">
    <property type="entry name" value="Thioredoxin-like_sf"/>
</dbReference>
<feature type="transmembrane region" description="Helical" evidence="7">
    <location>
        <begin position="132"/>
        <end position="162"/>
    </location>
</feature>
<name>A0A4R9K4G0_9LEPT</name>
<dbReference type="InterPro" id="IPR003834">
    <property type="entry name" value="Cyt_c_assmbl_TM_dom"/>
</dbReference>
<evidence type="ECO:0000256" key="1">
    <source>
        <dbReference type="ARBA" id="ARBA00004651"/>
    </source>
</evidence>
<dbReference type="PROSITE" id="PS51352">
    <property type="entry name" value="THIOREDOXIN_2"/>
    <property type="match status" value="1"/>
</dbReference>
<proteinExistence type="predicted"/>
<dbReference type="Pfam" id="PF13899">
    <property type="entry name" value="Thioredoxin_7"/>
    <property type="match status" value="1"/>
</dbReference>
<reference evidence="9" key="1">
    <citation type="journal article" date="2019" name="PLoS Negl. Trop. Dis.">
        <title>Revisiting the worldwide diversity of Leptospira species in the environment.</title>
        <authorList>
            <person name="Vincent A.T."/>
            <person name="Schiettekatte O."/>
            <person name="Bourhy P."/>
            <person name="Veyrier F.J."/>
            <person name="Picardeau M."/>
        </authorList>
    </citation>
    <scope>NUCLEOTIDE SEQUENCE [LARGE SCALE GENOMIC DNA]</scope>
    <source>
        <strain evidence="9">201702476</strain>
    </source>
</reference>
<dbReference type="PANTHER" id="PTHR32234:SF0">
    <property type="entry name" value="THIOL:DISULFIDE INTERCHANGE PROTEIN DSBD"/>
    <property type="match status" value="1"/>
</dbReference>
<dbReference type="AlphaFoldDB" id="A0A4R9K4G0"/>
<dbReference type="Pfam" id="PF02683">
    <property type="entry name" value="DsbD_TM"/>
    <property type="match status" value="1"/>
</dbReference>
<dbReference type="RefSeq" id="WP_135623271.1">
    <property type="nucleotide sequence ID" value="NZ_RQGD01000022.1"/>
</dbReference>
<keyword evidence="3 7" id="KW-0812">Transmembrane</keyword>
<feature type="domain" description="Thioredoxin" evidence="8">
    <location>
        <begin position="287"/>
        <end position="427"/>
    </location>
</feature>
<dbReference type="InterPro" id="IPR013766">
    <property type="entry name" value="Thioredoxin_domain"/>
</dbReference>
<evidence type="ECO:0000256" key="3">
    <source>
        <dbReference type="ARBA" id="ARBA00022692"/>
    </source>
</evidence>
<gene>
    <name evidence="9" type="ORF">EHQ58_07575</name>
</gene>
<evidence type="ECO:0000256" key="7">
    <source>
        <dbReference type="SAM" id="Phobius"/>
    </source>
</evidence>
<evidence type="ECO:0000256" key="2">
    <source>
        <dbReference type="ARBA" id="ARBA00022475"/>
    </source>
</evidence>
<dbReference type="GO" id="GO:0045454">
    <property type="term" value="P:cell redox homeostasis"/>
    <property type="evidence" value="ECO:0007669"/>
    <property type="project" value="TreeGrafter"/>
</dbReference>
<feature type="transmembrane region" description="Helical" evidence="7">
    <location>
        <begin position="272"/>
        <end position="290"/>
    </location>
</feature>
<keyword evidence="10" id="KW-1185">Reference proteome</keyword>
<evidence type="ECO:0000313" key="9">
    <source>
        <dbReference type="EMBL" id="TGL60346.1"/>
    </source>
</evidence>
<feature type="transmembrane region" description="Helical" evidence="7">
    <location>
        <begin position="63"/>
        <end position="87"/>
    </location>
</feature>
<feature type="transmembrane region" description="Helical" evidence="7">
    <location>
        <begin position="208"/>
        <end position="228"/>
    </location>
</feature>
<dbReference type="Proteomes" id="UP000297693">
    <property type="component" value="Unassembled WGS sequence"/>
</dbReference>
<feature type="transmembrane region" description="Helical" evidence="7">
    <location>
        <begin position="182"/>
        <end position="201"/>
    </location>
</feature>
<keyword evidence="2" id="KW-1003">Cell membrane</keyword>
<dbReference type="PANTHER" id="PTHR32234">
    <property type="entry name" value="THIOL:DISULFIDE INTERCHANGE PROTEIN DSBD"/>
    <property type="match status" value="1"/>
</dbReference>
<accession>A0A4R9K4G0</accession>
<dbReference type="GO" id="GO:0017004">
    <property type="term" value="P:cytochrome complex assembly"/>
    <property type="evidence" value="ECO:0007669"/>
    <property type="project" value="UniProtKB-KW"/>
</dbReference>
<evidence type="ECO:0000256" key="5">
    <source>
        <dbReference type="ARBA" id="ARBA00022989"/>
    </source>
</evidence>
<organism evidence="9 10">
    <name type="scientific">Leptospira ognonensis</name>
    <dbReference type="NCBI Taxonomy" id="2484945"/>
    <lineage>
        <taxon>Bacteria</taxon>
        <taxon>Pseudomonadati</taxon>
        <taxon>Spirochaetota</taxon>
        <taxon>Spirochaetia</taxon>
        <taxon>Leptospirales</taxon>
        <taxon>Leptospiraceae</taxon>
        <taxon>Leptospira</taxon>
    </lineage>
</organism>
<comment type="caution">
    <text evidence="9">The sequence shown here is derived from an EMBL/GenBank/DDBJ whole genome shotgun (WGS) entry which is preliminary data.</text>
</comment>
<evidence type="ECO:0000259" key="8">
    <source>
        <dbReference type="PROSITE" id="PS51352"/>
    </source>
</evidence>
<keyword evidence="5 7" id="KW-1133">Transmembrane helix</keyword>
<dbReference type="EMBL" id="RQGD01000022">
    <property type="protein sequence ID" value="TGL60346.1"/>
    <property type="molecule type" value="Genomic_DNA"/>
</dbReference>
<feature type="transmembrane region" description="Helical" evidence="7">
    <location>
        <begin position="20"/>
        <end position="43"/>
    </location>
</feature>
<dbReference type="OrthoDB" id="7629852at2"/>
<comment type="subcellular location">
    <subcellularLocation>
        <location evidence="1">Cell membrane</location>
        <topology evidence="1">Multi-pass membrane protein</topology>
    </subcellularLocation>
</comment>